<reference evidence="2 3" key="1">
    <citation type="submission" date="2008-07" db="EMBL/GenBank/DDBJ databases">
        <authorList>
            <person name="El-Sayed N."/>
            <person name="Caler E."/>
            <person name="Inman J."/>
            <person name="Amedeo P."/>
            <person name="Hass B."/>
            <person name="Wortman J."/>
        </authorList>
    </citation>
    <scope>NUCLEOTIDE SEQUENCE [LARGE SCALE GENOMIC DNA]</scope>
    <source>
        <strain evidence="3">ATCC 50983 / TXsc</strain>
    </source>
</reference>
<protein>
    <submittedName>
        <fullName evidence="2">Uncharacterized protein</fullName>
    </submittedName>
</protein>
<proteinExistence type="predicted"/>
<sequence length="62" mass="7286">MPKLARRFSSTSGEFSDDDVKQNDKNESSKMKWNKQFMKYSSRPWTIYKQASSIVVFTWTVG</sequence>
<dbReference type="RefSeq" id="XP_002777324.1">
    <property type="nucleotide sequence ID" value="XM_002777278.1"/>
</dbReference>
<dbReference type="AlphaFoldDB" id="C5L2C8"/>
<evidence type="ECO:0000256" key="1">
    <source>
        <dbReference type="SAM" id="MobiDB-lite"/>
    </source>
</evidence>
<evidence type="ECO:0000313" key="2">
    <source>
        <dbReference type="EMBL" id="EER09140.1"/>
    </source>
</evidence>
<gene>
    <name evidence="2" type="ORF">Pmar_PMAR024164</name>
</gene>
<keyword evidence="3" id="KW-1185">Reference proteome</keyword>
<dbReference type="EMBL" id="GG678581">
    <property type="protein sequence ID" value="EER09140.1"/>
    <property type="molecule type" value="Genomic_DNA"/>
</dbReference>
<accession>C5L2C8</accession>
<evidence type="ECO:0000313" key="3">
    <source>
        <dbReference type="Proteomes" id="UP000007800"/>
    </source>
</evidence>
<feature type="compositionally biased region" description="Basic and acidic residues" evidence="1">
    <location>
        <begin position="18"/>
        <end position="29"/>
    </location>
</feature>
<dbReference type="Proteomes" id="UP000007800">
    <property type="component" value="Unassembled WGS sequence"/>
</dbReference>
<feature type="region of interest" description="Disordered" evidence="1">
    <location>
        <begin position="1"/>
        <end position="29"/>
    </location>
</feature>
<organism evidence="3">
    <name type="scientific">Perkinsus marinus (strain ATCC 50983 / TXsc)</name>
    <dbReference type="NCBI Taxonomy" id="423536"/>
    <lineage>
        <taxon>Eukaryota</taxon>
        <taxon>Sar</taxon>
        <taxon>Alveolata</taxon>
        <taxon>Perkinsozoa</taxon>
        <taxon>Perkinsea</taxon>
        <taxon>Perkinsida</taxon>
        <taxon>Perkinsidae</taxon>
        <taxon>Perkinsus</taxon>
    </lineage>
</organism>
<name>C5L2C8_PERM5</name>
<dbReference type="GeneID" id="9065311"/>
<dbReference type="InParanoid" id="C5L2C8"/>